<evidence type="ECO:0000259" key="8">
    <source>
        <dbReference type="PROSITE" id="PS50157"/>
    </source>
</evidence>
<dbReference type="Proteomes" id="UP001302676">
    <property type="component" value="Unassembled WGS sequence"/>
</dbReference>
<dbReference type="SUPFAM" id="SSF57667">
    <property type="entry name" value="beta-beta-alpha zinc fingers"/>
    <property type="match status" value="1"/>
</dbReference>
<dbReference type="FunFam" id="3.30.160.60:FF:001075">
    <property type="entry name" value="Zinc finger, C2H2-type/integrase, DNA-binding protein"/>
    <property type="match status" value="1"/>
</dbReference>
<evidence type="ECO:0000256" key="1">
    <source>
        <dbReference type="ARBA" id="ARBA00022723"/>
    </source>
</evidence>
<dbReference type="AlphaFoldDB" id="A0AAN6V4K0"/>
<dbReference type="Pfam" id="PF00096">
    <property type="entry name" value="zf-C2H2"/>
    <property type="match status" value="1"/>
</dbReference>
<dbReference type="InterPro" id="IPR036236">
    <property type="entry name" value="Znf_C2H2_sf"/>
</dbReference>
<dbReference type="GO" id="GO:0000785">
    <property type="term" value="C:chromatin"/>
    <property type="evidence" value="ECO:0007669"/>
    <property type="project" value="TreeGrafter"/>
</dbReference>
<evidence type="ECO:0000313" key="10">
    <source>
        <dbReference type="Proteomes" id="UP001302676"/>
    </source>
</evidence>
<feature type="compositionally biased region" description="Basic and acidic residues" evidence="7">
    <location>
        <begin position="1"/>
        <end position="12"/>
    </location>
</feature>
<name>A0AAN6V4K0_9PEZI</name>
<keyword evidence="4" id="KW-0862">Zinc</keyword>
<evidence type="ECO:0000313" key="9">
    <source>
        <dbReference type="EMBL" id="KAK4144659.1"/>
    </source>
</evidence>
<evidence type="ECO:0000256" key="4">
    <source>
        <dbReference type="ARBA" id="ARBA00022833"/>
    </source>
</evidence>
<comment type="caution">
    <text evidence="9">The sequence shown here is derived from an EMBL/GenBank/DDBJ whole genome shotgun (WGS) entry which is preliminary data.</text>
</comment>
<accession>A0AAN6V4K0</accession>
<feature type="domain" description="C2H2-type" evidence="8">
    <location>
        <begin position="149"/>
        <end position="181"/>
    </location>
</feature>
<dbReference type="PROSITE" id="PS50157">
    <property type="entry name" value="ZINC_FINGER_C2H2_2"/>
    <property type="match status" value="2"/>
</dbReference>
<dbReference type="SMART" id="SM00355">
    <property type="entry name" value="ZnF_C2H2"/>
    <property type="match status" value="2"/>
</dbReference>
<evidence type="ECO:0000256" key="3">
    <source>
        <dbReference type="ARBA" id="ARBA00022771"/>
    </source>
</evidence>
<dbReference type="GeneID" id="87813516"/>
<keyword evidence="1" id="KW-0479">Metal-binding</keyword>
<feature type="domain" description="C2H2-type" evidence="8">
    <location>
        <begin position="182"/>
        <end position="211"/>
    </location>
</feature>
<gene>
    <name evidence="9" type="ORF">C8A04DRAFT_11276</name>
</gene>
<dbReference type="PROSITE" id="PS00028">
    <property type="entry name" value="ZINC_FINGER_C2H2_1"/>
    <property type="match status" value="1"/>
</dbReference>
<dbReference type="GO" id="GO:0000981">
    <property type="term" value="F:DNA-binding transcription factor activity, RNA polymerase II-specific"/>
    <property type="evidence" value="ECO:0007669"/>
    <property type="project" value="TreeGrafter"/>
</dbReference>
<dbReference type="RefSeq" id="XP_062638030.1">
    <property type="nucleotide sequence ID" value="XM_062776903.1"/>
</dbReference>
<organism evidence="9 10">
    <name type="scientific">Dichotomopilus funicola</name>
    <dbReference type="NCBI Taxonomy" id="1934379"/>
    <lineage>
        <taxon>Eukaryota</taxon>
        <taxon>Fungi</taxon>
        <taxon>Dikarya</taxon>
        <taxon>Ascomycota</taxon>
        <taxon>Pezizomycotina</taxon>
        <taxon>Sordariomycetes</taxon>
        <taxon>Sordariomycetidae</taxon>
        <taxon>Sordariales</taxon>
        <taxon>Chaetomiaceae</taxon>
        <taxon>Dichotomopilus</taxon>
    </lineage>
</organism>
<dbReference type="GO" id="GO:0008270">
    <property type="term" value="F:zinc ion binding"/>
    <property type="evidence" value="ECO:0007669"/>
    <property type="project" value="UniProtKB-KW"/>
</dbReference>
<reference evidence="9" key="2">
    <citation type="submission" date="2023-05" db="EMBL/GenBank/DDBJ databases">
        <authorList>
            <consortium name="Lawrence Berkeley National Laboratory"/>
            <person name="Steindorff A."/>
            <person name="Hensen N."/>
            <person name="Bonometti L."/>
            <person name="Westerberg I."/>
            <person name="Brannstrom I.O."/>
            <person name="Guillou S."/>
            <person name="Cros-Aarteil S."/>
            <person name="Calhoun S."/>
            <person name="Haridas S."/>
            <person name="Kuo A."/>
            <person name="Mondo S."/>
            <person name="Pangilinan J."/>
            <person name="Riley R."/>
            <person name="Labutti K."/>
            <person name="Andreopoulos B."/>
            <person name="Lipzen A."/>
            <person name="Chen C."/>
            <person name="Yanf M."/>
            <person name="Daum C."/>
            <person name="Ng V."/>
            <person name="Clum A."/>
            <person name="Ohm R."/>
            <person name="Martin F."/>
            <person name="Silar P."/>
            <person name="Natvig D."/>
            <person name="Lalanne C."/>
            <person name="Gautier V."/>
            <person name="Ament-Velasquez S.L."/>
            <person name="Kruys A."/>
            <person name="Hutchinson M.I."/>
            <person name="Powell A.J."/>
            <person name="Barry K."/>
            <person name="Miller A.N."/>
            <person name="Grigoriev I.V."/>
            <person name="Debuchy R."/>
            <person name="Gladieux P."/>
            <person name="Thoren M.H."/>
            <person name="Johannesson H."/>
        </authorList>
    </citation>
    <scope>NUCLEOTIDE SEQUENCE</scope>
    <source>
        <strain evidence="9">CBS 141.50</strain>
    </source>
</reference>
<dbReference type="InterPro" id="IPR013087">
    <property type="entry name" value="Znf_C2H2_type"/>
</dbReference>
<protein>
    <recommendedName>
        <fullName evidence="5">C2H2 type master regulator of conidiophore development brlA</fullName>
    </recommendedName>
</protein>
<feature type="region of interest" description="Disordered" evidence="7">
    <location>
        <begin position="201"/>
        <end position="266"/>
    </location>
</feature>
<dbReference type="EMBL" id="MU853575">
    <property type="protein sequence ID" value="KAK4144659.1"/>
    <property type="molecule type" value="Genomic_DNA"/>
</dbReference>
<proteinExistence type="predicted"/>
<evidence type="ECO:0000256" key="7">
    <source>
        <dbReference type="SAM" id="MobiDB-lite"/>
    </source>
</evidence>
<dbReference type="PANTHER" id="PTHR14003:SF19">
    <property type="entry name" value="YY2 TRANSCRIPTION FACTOR"/>
    <property type="match status" value="1"/>
</dbReference>
<dbReference type="Gene3D" id="3.30.160.60">
    <property type="entry name" value="Classic Zinc Finger"/>
    <property type="match status" value="2"/>
</dbReference>
<keyword evidence="10" id="KW-1185">Reference proteome</keyword>
<dbReference type="PANTHER" id="PTHR14003">
    <property type="entry name" value="TRANSCRIPTIONAL REPRESSOR PROTEIN YY"/>
    <property type="match status" value="1"/>
</dbReference>
<feature type="compositionally biased region" description="Polar residues" evidence="7">
    <location>
        <begin position="221"/>
        <end position="242"/>
    </location>
</feature>
<keyword evidence="3 6" id="KW-0863">Zinc-finger</keyword>
<evidence type="ECO:0000256" key="5">
    <source>
        <dbReference type="ARBA" id="ARBA00044085"/>
    </source>
</evidence>
<feature type="compositionally biased region" description="Polar residues" evidence="7">
    <location>
        <begin position="54"/>
        <end position="63"/>
    </location>
</feature>
<sequence length="321" mass="35300">MPPRFETRDAAGRRVSLLNDEAPRTSHPLPSLADVQAAQVPRTSPTPATPELLRSSSYDSHMNPTEPVSPLTPLYEPGYRPFPQSQTDHRPRYDEYYQEEAPMQARLKRQPSTLSDGRPVYEDDLIPPPVPRRSNVAPSSGGDRSEKRFPCRFRETLGCEKTFTTSGHASRHAKIHTAEKSVPCTWPGCNKKFTRADNMKQHVETHNKPRSSVSRPAFLNNRRSSSSIQTLPSPTSNHSAPNRSRAIAAGVTKTTTGGRSGRSIKAASMSPTLRNAWDLRVLESGLQPHSPEVDAAAPMPTNLDTLATAALQQIGSSDQQP</sequence>
<dbReference type="GO" id="GO:0000978">
    <property type="term" value="F:RNA polymerase II cis-regulatory region sequence-specific DNA binding"/>
    <property type="evidence" value="ECO:0007669"/>
    <property type="project" value="TreeGrafter"/>
</dbReference>
<evidence type="ECO:0000256" key="6">
    <source>
        <dbReference type="PROSITE-ProRule" id="PRU00042"/>
    </source>
</evidence>
<keyword evidence="2" id="KW-0677">Repeat</keyword>
<dbReference type="GO" id="GO:0005667">
    <property type="term" value="C:transcription regulator complex"/>
    <property type="evidence" value="ECO:0007669"/>
    <property type="project" value="TreeGrafter"/>
</dbReference>
<feature type="region of interest" description="Disordered" evidence="7">
    <location>
        <begin position="1"/>
        <end position="149"/>
    </location>
</feature>
<evidence type="ECO:0000256" key="2">
    <source>
        <dbReference type="ARBA" id="ARBA00022737"/>
    </source>
</evidence>
<reference evidence="9" key="1">
    <citation type="journal article" date="2023" name="Mol. Phylogenet. Evol.">
        <title>Genome-scale phylogeny and comparative genomics of the fungal order Sordariales.</title>
        <authorList>
            <person name="Hensen N."/>
            <person name="Bonometti L."/>
            <person name="Westerberg I."/>
            <person name="Brannstrom I.O."/>
            <person name="Guillou S."/>
            <person name="Cros-Aarteil S."/>
            <person name="Calhoun S."/>
            <person name="Haridas S."/>
            <person name="Kuo A."/>
            <person name="Mondo S."/>
            <person name="Pangilinan J."/>
            <person name="Riley R."/>
            <person name="LaButti K."/>
            <person name="Andreopoulos B."/>
            <person name="Lipzen A."/>
            <person name="Chen C."/>
            <person name="Yan M."/>
            <person name="Daum C."/>
            <person name="Ng V."/>
            <person name="Clum A."/>
            <person name="Steindorff A."/>
            <person name="Ohm R.A."/>
            <person name="Martin F."/>
            <person name="Silar P."/>
            <person name="Natvig D.O."/>
            <person name="Lalanne C."/>
            <person name="Gautier V."/>
            <person name="Ament-Velasquez S.L."/>
            <person name="Kruys A."/>
            <person name="Hutchinson M.I."/>
            <person name="Powell A.J."/>
            <person name="Barry K."/>
            <person name="Miller A.N."/>
            <person name="Grigoriev I.V."/>
            <person name="Debuchy R."/>
            <person name="Gladieux P."/>
            <person name="Hiltunen Thoren M."/>
            <person name="Johannesson H."/>
        </authorList>
    </citation>
    <scope>NUCLEOTIDE SEQUENCE</scope>
    <source>
        <strain evidence="9">CBS 141.50</strain>
    </source>
</reference>
<feature type="compositionally biased region" description="Low complexity" evidence="7">
    <location>
        <begin position="254"/>
        <end position="263"/>
    </location>
</feature>